<dbReference type="NCBIfam" id="TIGR02937">
    <property type="entry name" value="sigma70-ECF"/>
    <property type="match status" value="1"/>
</dbReference>
<evidence type="ECO:0000259" key="7">
    <source>
        <dbReference type="Pfam" id="PF08281"/>
    </source>
</evidence>
<name>A0A3E0I682_9PSEU</name>
<dbReference type="InterPro" id="IPR014284">
    <property type="entry name" value="RNA_pol_sigma-70_dom"/>
</dbReference>
<dbReference type="SUPFAM" id="SSF88946">
    <property type="entry name" value="Sigma2 domain of RNA polymerase sigma factors"/>
    <property type="match status" value="1"/>
</dbReference>
<keyword evidence="4" id="KW-0731">Sigma factor</keyword>
<evidence type="ECO:0000259" key="8">
    <source>
        <dbReference type="Pfam" id="PF12680"/>
    </source>
</evidence>
<dbReference type="Gene3D" id="1.10.10.10">
    <property type="entry name" value="Winged helix-like DNA-binding domain superfamily/Winged helix DNA-binding domain"/>
    <property type="match status" value="1"/>
</dbReference>
<dbReference type="Pfam" id="PF08281">
    <property type="entry name" value="Sigma70_r4_2"/>
    <property type="match status" value="1"/>
</dbReference>
<proteinExistence type="inferred from homology"/>
<dbReference type="InterPro" id="IPR013324">
    <property type="entry name" value="RNA_pol_sigma_r3/r4-like"/>
</dbReference>
<keyword evidence="10" id="KW-1185">Reference proteome</keyword>
<dbReference type="RefSeq" id="WP_116173351.1">
    <property type="nucleotide sequence ID" value="NZ_CP144375.1"/>
</dbReference>
<comment type="caution">
    <text evidence="9">The sequence shown here is derived from an EMBL/GenBank/DDBJ whole genome shotgun (WGS) entry which is preliminary data.</text>
</comment>
<dbReference type="PANTHER" id="PTHR43133">
    <property type="entry name" value="RNA POLYMERASE ECF-TYPE SIGMA FACTO"/>
    <property type="match status" value="1"/>
</dbReference>
<dbReference type="AlphaFoldDB" id="A0A3E0I682"/>
<dbReference type="PANTHER" id="PTHR43133:SF65">
    <property type="entry name" value="ECF RNA POLYMERASE SIGMA FACTOR SIGG"/>
    <property type="match status" value="1"/>
</dbReference>
<evidence type="ECO:0000259" key="6">
    <source>
        <dbReference type="Pfam" id="PF04542"/>
    </source>
</evidence>
<feature type="domain" description="RNA polymerase sigma-70 region 2" evidence="6">
    <location>
        <begin position="9"/>
        <end position="75"/>
    </location>
</feature>
<evidence type="ECO:0000313" key="9">
    <source>
        <dbReference type="EMBL" id="REH54264.1"/>
    </source>
</evidence>
<protein>
    <submittedName>
        <fullName evidence="9">RNA polymerase sigma-70 factor (ECF subfamily)</fullName>
    </submittedName>
</protein>
<evidence type="ECO:0000256" key="3">
    <source>
        <dbReference type="ARBA" id="ARBA00023015"/>
    </source>
</evidence>
<dbReference type="InterPro" id="IPR037401">
    <property type="entry name" value="SnoaL-like"/>
</dbReference>
<accession>A0A3E0I682</accession>
<evidence type="ECO:0000313" key="10">
    <source>
        <dbReference type="Proteomes" id="UP000256269"/>
    </source>
</evidence>
<dbReference type="InterPro" id="IPR007627">
    <property type="entry name" value="RNA_pol_sigma70_r2"/>
</dbReference>
<sequence>MTEPSFEDLVAPYRGELRAHCYRMLGSIQDAEDALQNALLGAWQGFGGFEGRSSVRTWLYRITTNACLRFRERRRVTSVEHGPAWQEVEDLGAPLTEIAWVEPCPDPQVRHDQLASVELAYVAALQLLPATQRAVLILREVLTFSAAEVAEQLDMTVPAVNSALQRARQSLRAGGLSQQDELAALGEHGQRRLVDAFVDAWARADVDALTGLLVEDARLTMPPLAAWFDGRDSIRRFVAESMFRTPWRLVPVRANGQLAFACYQGPEFRLGAVNVVSVRDGRVAAIDAFLDPTLHARFGLPPVFRATTP</sequence>
<feature type="domain" description="RNA polymerase sigma factor 70 region 4 type 2" evidence="7">
    <location>
        <begin position="120"/>
        <end position="171"/>
    </location>
</feature>
<gene>
    <name evidence="9" type="ORF">BCF44_102496</name>
</gene>
<comment type="subunit">
    <text evidence="2">Interacts transiently with the RNA polymerase catalytic core formed by RpoA, RpoB, RpoC and RpoZ (2 alpha, 1 beta, 1 beta' and 1 omega subunit) to form the RNA polymerase holoenzyme that can initiate transcription.</text>
</comment>
<dbReference type="OrthoDB" id="3806887at2"/>
<evidence type="ECO:0000256" key="4">
    <source>
        <dbReference type="ARBA" id="ARBA00023082"/>
    </source>
</evidence>
<dbReference type="CDD" id="cd06171">
    <property type="entry name" value="Sigma70_r4"/>
    <property type="match status" value="1"/>
</dbReference>
<dbReference type="SUPFAM" id="SSF88659">
    <property type="entry name" value="Sigma3 and sigma4 domains of RNA polymerase sigma factors"/>
    <property type="match status" value="1"/>
</dbReference>
<reference evidence="9 10" key="1">
    <citation type="submission" date="2018-08" db="EMBL/GenBank/DDBJ databases">
        <title>Genomic Encyclopedia of Archaeal and Bacterial Type Strains, Phase II (KMG-II): from individual species to whole genera.</title>
        <authorList>
            <person name="Goeker M."/>
        </authorList>
    </citation>
    <scope>NUCLEOTIDE SEQUENCE [LARGE SCALE GENOMIC DNA]</scope>
    <source>
        <strain evidence="9 10">DSM 45791</strain>
    </source>
</reference>
<dbReference type="InterPro" id="IPR036388">
    <property type="entry name" value="WH-like_DNA-bd_sf"/>
</dbReference>
<keyword evidence="5" id="KW-0804">Transcription</keyword>
<organism evidence="9 10">
    <name type="scientific">Kutzneria buriramensis</name>
    <dbReference type="NCBI Taxonomy" id="1045776"/>
    <lineage>
        <taxon>Bacteria</taxon>
        <taxon>Bacillati</taxon>
        <taxon>Actinomycetota</taxon>
        <taxon>Actinomycetes</taxon>
        <taxon>Pseudonocardiales</taxon>
        <taxon>Pseudonocardiaceae</taxon>
        <taxon>Kutzneria</taxon>
    </lineage>
</organism>
<dbReference type="Gene3D" id="1.10.1740.10">
    <property type="match status" value="1"/>
</dbReference>
<dbReference type="EMBL" id="QUNO01000002">
    <property type="protein sequence ID" value="REH54264.1"/>
    <property type="molecule type" value="Genomic_DNA"/>
</dbReference>
<dbReference type="NCBIfam" id="TIGR02960">
    <property type="entry name" value="SigX5"/>
    <property type="match status" value="1"/>
</dbReference>
<dbReference type="NCBIfam" id="NF006089">
    <property type="entry name" value="PRK08241.1"/>
    <property type="match status" value="1"/>
</dbReference>
<dbReference type="Pfam" id="PF04542">
    <property type="entry name" value="Sigma70_r2"/>
    <property type="match status" value="1"/>
</dbReference>
<comment type="similarity">
    <text evidence="1">Belongs to the sigma-70 factor family. ECF subfamily.</text>
</comment>
<dbReference type="InterPro" id="IPR032710">
    <property type="entry name" value="NTF2-like_dom_sf"/>
</dbReference>
<dbReference type="GO" id="GO:0006352">
    <property type="term" value="P:DNA-templated transcription initiation"/>
    <property type="evidence" value="ECO:0007669"/>
    <property type="project" value="InterPro"/>
</dbReference>
<evidence type="ECO:0000256" key="5">
    <source>
        <dbReference type="ARBA" id="ARBA00023163"/>
    </source>
</evidence>
<dbReference type="InterPro" id="IPR014305">
    <property type="entry name" value="RNA_pol_sigma-G_actinobac"/>
</dbReference>
<dbReference type="Proteomes" id="UP000256269">
    <property type="component" value="Unassembled WGS sequence"/>
</dbReference>
<dbReference type="GO" id="GO:0003677">
    <property type="term" value="F:DNA binding"/>
    <property type="evidence" value="ECO:0007669"/>
    <property type="project" value="InterPro"/>
</dbReference>
<dbReference type="InterPro" id="IPR039425">
    <property type="entry name" value="RNA_pol_sigma-70-like"/>
</dbReference>
<feature type="domain" description="SnoaL-like" evidence="8">
    <location>
        <begin position="194"/>
        <end position="285"/>
    </location>
</feature>
<dbReference type="Pfam" id="PF12680">
    <property type="entry name" value="SnoaL_2"/>
    <property type="match status" value="1"/>
</dbReference>
<dbReference type="Gene3D" id="3.10.450.50">
    <property type="match status" value="1"/>
</dbReference>
<dbReference type="InterPro" id="IPR013325">
    <property type="entry name" value="RNA_pol_sigma_r2"/>
</dbReference>
<evidence type="ECO:0000256" key="2">
    <source>
        <dbReference type="ARBA" id="ARBA00011344"/>
    </source>
</evidence>
<dbReference type="InterPro" id="IPR013249">
    <property type="entry name" value="RNA_pol_sigma70_r4_t2"/>
</dbReference>
<dbReference type="GO" id="GO:0016987">
    <property type="term" value="F:sigma factor activity"/>
    <property type="evidence" value="ECO:0007669"/>
    <property type="project" value="UniProtKB-KW"/>
</dbReference>
<evidence type="ECO:0000256" key="1">
    <source>
        <dbReference type="ARBA" id="ARBA00010641"/>
    </source>
</evidence>
<dbReference type="SUPFAM" id="SSF54427">
    <property type="entry name" value="NTF2-like"/>
    <property type="match status" value="1"/>
</dbReference>
<keyword evidence="3" id="KW-0805">Transcription regulation</keyword>